<protein>
    <submittedName>
        <fullName evidence="1">Uncharacterized protein</fullName>
    </submittedName>
</protein>
<reference evidence="1" key="1">
    <citation type="submission" date="2018-11" db="EMBL/GenBank/DDBJ databases">
        <authorList>
            <person name="Alioto T."/>
            <person name="Alioto T."/>
        </authorList>
    </citation>
    <scope>NUCLEOTIDE SEQUENCE</scope>
</reference>
<evidence type="ECO:0000313" key="2">
    <source>
        <dbReference type="Proteomes" id="UP000596742"/>
    </source>
</evidence>
<dbReference type="AlphaFoldDB" id="A0A8B6GLD1"/>
<dbReference type="Proteomes" id="UP000596742">
    <property type="component" value="Unassembled WGS sequence"/>
</dbReference>
<keyword evidence="2" id="KW-1185">Reference proteome</keyword>
<accession>A0A8B6GLD1</accession>
<proteinExistence type="predicted"/>
<dbReference type="EMBL" id="UYJE01008622">
    <property type="protein sequence ID" value="VDI65446.1"/>
    <property type="molecule type" value="Genomic_DNA"/>
</dbReference>
<gene>
    <name evidence="1" type="ORF">MGAL_10B090761</name>
</gene>
<sequence length="177" mass="19799">MVPICNQPNGIGIVGTELIYSDVGKRALYKIKDIKNVTLNQPDVVLFAGKGEEKEDGLGTHGVPASKTIHSVHMLRTMLESFSEQITGIESKYLEKVDINSAALTLVNEQLHSMLPLKTETSSVLDSLSVLREYRFVDIIISHQRKRQGMKVQNSIYPLNSFQRFNVTSRPVSLKKT</sequence>
<organism evidence="1 2">
    <name type="scientific">Mytilus galloprovincialis</name>
    <name type="common">Mediterranean mussel</name>
    <dbReference type="NCBI Taxonomy" id="29158"/>
    <lineage>
        <taxon>Eukaryota</taxon>
        <taxon>Metazoa</taxon>
        <taxon>Spiralia</taxon>
        <taxon>Lophotrochozoa</taxon>
        <taxon>Mollusca</taxon>
        <taxon>Bivalvia</taxon>
        <taxon>Autobranchia</taxon>
        <taxon>Pteriomorphia</taxon>
        <taxon>Mytilida</taxon>
        <taxon>Mytiloidea</taxon>
        <taxon>Mytilidae</taxon>
        <taxon>Mytilinae</taxon>
        <taxon>Mytilus</taxon>
    </lineage>
</organism>
<comment type="caution">
    <text evidence="1">The sequence shown here is derived from an EMBL/GenBank/DDBJ whole genome shotgun (WGS) entry which is preliminary data.</text>
</comment>
<evidence type="ECO:0000313" key="1">
    <source>
        <dbReference type="EMBL" id="VDI65446.1"/>
    </source>
</evidence>
<name>A0A8B6GLD1_MYTGA</name>